<keyword evidence="4 6" id="KW-1133">Transmembrane helix</keyword>
<sequence>NANRLKTHRSNASMYAISDMMRISLAQYVIVFLVTVVSAFFVGQDAAYTSLMAGLAYAVPTTLLVLYLALPKFVKAYRLGTFAVLVGECVKILTVMALLGLMVGYYENLHWPAFIFTIIAVANSYFIVLFKRH</sequence>
<feature type="transmembrane region" description="Helical" evidence="6">
    <location>
        <begin position="21"/>
        <end position="42"/>
    </location>
</feature>
<dbReference type="EC" id="3.6.3.14" evidence="7"/>
<keyword evidence="2" id="KW-1003">Cell membrane</keyword>
<accession>J9GRC4</accession>
<name>J9GRC4_9ZZZZ</name>
<evidence type="ECO:0000313" key="7">
    <source>
        <dbReference type="EMBL" id="EJX02665.1"/>
    </source>
</evidence>
<dbReference type="EMBL" id="AMCI01002449">
    <property type="protein sequence ID" value="EJX02665.1"/>
    <property type="molecule type" value="Genomic_DNA"/>
</dbReference>
<proteinExistence type="predicted"/>
<keyword evidence="3 6" id="KW-0812">Transmembrane</keyword>
<evidence type="ECO:0000256" key="1">
    <source>
        <dbReference type="ARBA" id="ARBA00004651"/>
    </source>
</evidence>
<feature type="transmembrane region" description="Helical" evidence="6">
    <location>
        <begin position="48"/>
        <end position="70"/>
    </location>
</feature>
<evidence type="ECO:0000256" key="3">
    <source>
        <dbReference type="ARBA" id="ARBA00022692"/>
    </source>
</evidence>
<keyword evidence="5 6" id="KW-0472">Membrane</keyword>
<feature type="transmembrane region" description="Helical" evidence="6">
    <location>
        <begin position="82"/>
        <end position="105"/>
    </location>
</feature>
<evidence type="ECO:0000256" key="4">
    <source>
        <dbReference type="ARBA" id="ARBA00022989"/>
    </source>
</evidence>
<dbReference type="InterPro" id="IPR005598">
    <property type="entry name" value="ATP_synth_I"/>
</dbReference>
<keyword evidence="7" id="KW-0378">Hydrolase</keyword>
<evidence type="ECO:0000256" key="6">
    <source>
        <dbReference type="SAM" id="Phobius"/>
    </source>
</evidence>
<reference evidence="7" key="1">
    <citation type="journal article" date="2012" name="PLoS ONE">
        <title>Gene sets for utilization of primary and secondary nutrition supplies in the distal gut of endangered iberian lynx.</title>
        <authorList>
            <person name="Alcaide M."/>
            <person name="Messina E."/>
            <person name="Richter M."/>
            <person name="Bargiela R."/>
            <person name="Peplies J."/>
            <person name="Huws S.A."/>
            <person name="Newbold C.J."/>
            <person name="Golyshin P.N."/>
            <person name="Simon M.A."/>
            <person name="Lopez G."/>
            <person name="Yakimov M.M."/>
            <person name="Ferrer M."/>
        </authorList>
    </citation>
    <scope>NUCLEOTIDE SEQUENCE</scope>
</reference>
<feature type="non-terminal residue" evidence="7">
    <location>
        <position position="1"/>
    </location>
</feature>
<protein>
    <submittedName>
        <fullName evidence="7">ATPase, F0 complex, subunit I, proteobacteria-type</fullName>
        <ecNumber evidence="7">3.6.3.14</ecNumber>
    </submittedName>
</protein>
<comment type="caution">
    <text evidence="7">The sequence shown here is derived from an EMBL/GenBank/DDBJ whole genome shotgun (WGS) entry which is preliminary data.</text>
</comment>
<dbReference type="Pfam" id="PF03899">
    <property type="entry name" value="ATP-synt_I"/>
    <property type="match status" value="1"/>
</dbReference>
<dbReference type="AlphaFoldDB" id="J9GRC4"/>
<feature type="transmembrane region" description="Helical" evidence="6">
    <location>
        <begin position="111"/>
        <end position="130"/>
    </location>
</feature>
<evidence type="ECO:0000256" key="2">
    <source>
        <dbReference type="ARBA" id="ARBA00022475"/>
    </source>
</evidence>
<dbReference type="GO" id="GO:0005886">
    <property type="term" value="C:plasma membrane"/>
    <property type="evidence" value="ECO:0007669"/>
    <property type="project" value="UniProtKB-SubCell"/>
</dbReference>
<evidence type="ECO:0000256" key="5">
    <source>
        <dbReference type="ARBA" id="ARBA00023136"/>
    </source>
</evidence>
<dbReference type="GO" id="GO:0016787">
    <property type="term" value="F:hydrolase activity"/>
    <property type="evidence" value="ECO:0007669"/>
    <property type="project" value="UniProtKB-KW"/>
</dbReference>
<comment type="subcellular location">
    <subcellularLocation>
        <location evidence="1">Cell membrane</location>
        <topology evidence="1">Multi-pass membrane protein</topology>
    </subcellularLocation>
</comment>
<gene>
    <name evidence="7" type="ORF">EVA_09230</name>
</gene>
<organism evidence="7">
    <name type="scientific">gut metagenome</name>
    <dbReference type="NCBI Taxonomy" id="749906"/>
    <lineage>
        <taxon>unclassified sequences</taxon>
        <taxon>metagenomes</taxon>
        <taxon>organismal metagenomes</taxon>
    </lineage>
</organism>